<dbReference type="SUPFAM" id="SSF53590">
    <property type="entry name" value="Nucleoside hydrolase"/>
    <property type="match status" value="1"/>
</dbReference>
<sequence>MYRFKSPCQLVCLWILFQFSLNYGEPQATCIWITDAGEDDILLMDLLARSGKVEERCPSGLHIGIVFPSLSKEQMVLELLDNNQDFKKLVSIHLGAATEKALCYRSPFNGENTSFSDFLKDHLSKDTSSRILITAPCVDLALAIKQSNCFTTINKIEEIFWAGGFHEENTETIVAYNWKRNISATQSILEIAELRFKTTIVTRASHPYGWKIDSRSFPGLIEKVADVYNVYNGHAAKVQVTDIMAETGFLSYRDTSIFGDDLVATMLMFYPELIQEKRMVKYELQEVKSDEPVLISKKSQARKRRRMKHKKDKEEKERKKVKDRMRMPETNRVKGKILEEREMPTLFYPKHKIRMPNKESRNQPIFTQYPYEHTFVKKIKTLTFQDTIIALFDRYSHNQELQKAVK</sequence>
<accession>A0A024FV66</accession>
<evidence type="ECO:0008006" key="5">
    <source>
        <dbReference type="Google" id="ProtNLM"/>
    </source>
</evidence>
<evidence type="ECO:0000256" key="2">
    <source>
        <dbReference type="SAM" id="SignalP"/>
    </source>
</evidence>
<dbReference type="GO" id="GO:0016799">
    <property type="term" value="F:hydrolase activity, hydrolyzing N-glycosyl compounds"/>
    <property type="evidence" value="ECO:0007669"/>
    <property type="project" value="InterPro"/>
</dbReference>
<dbReference type="InterPro" id="IPR036452">
    <property type="entry name" value="Ribo_hydro-like"/>
</dbReference>
<evidence type="ECO:0000256" key="1">
    <source>
        <dbReference type="SAM" id="MobiDB-lite"/>
    </source>
</evidence>
<comment type="caution">
    <text evidence="3">The sequence shown here is derived from an EMBL/GenBank/DDBJ whole genome shotgun (WGS) entry which is preliminary data.</text>
</comment>
<dbReference type="AlphaFoldDB" id="A0A024FV66"/>
<reference evidence="3 4" key="1">
    <citation type="submission" date="2012-05" db="EMBL/GenBank/DDBJ databases">
        <title>Recombination and specialization in a pathogen metapopulation.</title>
        <authorList>
            <person name="Gardiner A."/>
            <person name="Kemen E."/>
            <person name="Schultz-Larsen T."/>
            <person name="MacLean D."/>
            <person name="Van Oosterhout C."/>
            <person name="Jones J.D.G."/>
        </authorList>
    </citation>
    <scope>NUCLEOTIDE SEQUENCE [LARGE SCALE GENOMIC DNA]</scope>
    <source>
        <strain evidence="3 4">Ac Nc2</strain>
    </source>
</reference>
<gene>
    <name evidence="3" type="ORF">BN9_117970</name>
</gene>
<feature type="region of interest" description="Disordered" evidence="1">
    <location>
        <begin position="296"/>
        <end position="325"/>
    </location>
</feature>
<name>A0A024FV66_9STRA</name>
<keyword evidence="4" id="KW-1185">Reference proteome</keyword>
<proteinExistence type="predicted"/>
<feature type="chain" id="PRO_5001529296" description="Inosine/uridine-preferring nucleoside hydrolase domain-containing protein" evidence="2">
    <location>
        <begin position="25"/>
        <end position="406"/>
    </location>
</feature>
<organism evidence="3 4">
    <name type="scientific">Albugo candida</name>
    <dbReference type="NCBI Taxonomy" id="65357"/>
    <lineage>
        <taxon>Eukaryota</taxon>
        <taxon>Sar</taxon>
        <taxon>Stramenopiles</taxon>
        <taxon>Oomycota</taxon>
        <taxon>Peronosporomycetes</taxon>
        <taxon>Albuginales</taxon>
        <taxon>Albuginaceae</taxon>
        <taxon>Albugo</taxon>
    </lineage>
</organism>
<feature type="compositionally biased region" description="Basic residues" evidence="1">
    <location>
        <begin position="299"/>
        <end position="311"/>
    </location>
</feature>
<protein>
    <recommendedName>
        <fullName evidence="5">Inosine/uridine-preferring nucleoside hydrolase domain-containing protein</fullName>
    </recommendedName>
</protein>
<feature type="compositionally biased region" description="Basic and acidic residues" evidence="1">
    <location>
        <begin position="312"/>
        <end position="325"/>
    </location>
</feature>
<evidence type="ECO:0000313" key="3">
    <source>
        <dbReference type="EMBL" id="CCI10827.1"/>
    </source>
</evidence>
<feature type="signal peptide" evidence="2">
    <location>
        <begin position="1"/>
        <end position="24"/>
    </location>
</feature>
<dbReference type="Gene3D" id="3.90.245.10">
    <property type="entry name" value="Ribonucleoside hydrolase-like"/>
    <property type="match status" value="1"/>
</dbReference>
<keyword evidence="2" id="KW-0732">Signal</keyword>
<dbReference type="Proteomes" id="UP000053237">
    <property type="component" value="Unassembled WGS sequence"/>
</dbReference>
<evidence type="ECO:0000313" key="4">
    <source>
        <dbReference type="Proteomes" id="UP000053237"/>
    </source>
</evidence>
<dbReference type="EMBL" id="CAIX01000420">
    <property type="protein sequence ID" value="CCI10827.1"/>
    <property type="molecule type" value="Genomic_DNA"/>
</dbReference>
<dbReference type="InParanoid" id="A0A024FV66"/>